<reference evidence="2 3" key="1">
    <citation type="submission" date="2024-04" db="EMBL/GenBank/DDBJ databases">
        <authorList>
            <person name="Rising A."/>
            <person name="Reimegard J."/>
            <person name="Sonavane S."/>
            <person name="Akerstrom W."/>
            <person name="Nylinder S."/>
            <person name="Hedman E."/>
            <person name="Kallberg Y."/>
        </authorList>
    </citation>
    <scope>NUCLEOTIDE SEQUENCE [LARGE SCALE GENOMIC DNA]</scope>
</reference>
<dbReference type="Proteomes" id="UP001497382">
    <property type="component" value="Unassembled WGS sequence"/>
</dbReference>
<dbReference type="PANTHER" id="PTHR21505:SF8">
    <property type="entry name" value="DPT-YFP REPRESSOR BY OVEREXPRESSION, ISOFORM D-RELATED"/>
    <property type="match status" value="1"/>
</dbReference>
<evidence type="ECO:0000259" key="1">
    <source>
        <dbReference type="PROSITE" id="PS51029"/>
    </source>
</evidence>
<dbReference type="PANTHER" id="PTHR21505">
    <property type="entry name" value="MADF DOMAIN-CONTAINING PROTEIN-RELATED"/>
    <property type="match status" value="1"/>
</dbReference>
<sequence>MRFSDEQTWKFVGLLEEHECLWNNGIAQCRNRQLRDRAVAAIAKNMAIADFTTRDVKLKIKSLRSTYQSEVAKIQRSLRSGTAQEDVYVPTIRWFDLMDSFMKQEESTENRVLVDESLVDDPVSLGEEGASTPQFLRRPPSKKRKHAELLEAAAGLKAMAVRLPGVSSADEFDHLGELVTEVMKKLRPDLAIETRDEIMSVCFKYQRLNLRAPLADITAETISAKEAPVERDPLSWAMEPTGIGYDKDE</sequence>
<proteinExistence type="predicted"/>
<dbReference type="SMART" id="SM00595">
    <property type="entry name" value="MADF"/>
    <property type="match status" value="1"/>
</dbReference>
<feature type="domain" description="MADF" evidence="1">
    <location>
        <begin position="10"/>
        <end position="107"/>
    </location>
</feature>
<keyword evidence="3" id="KW-1185">Reference proteome</keyword>
<evidence type="ECO:0000313" key="2">
    <source>
        <dbReference type="EMBL" id="CAL1291377.1"/>
    </source>
</evidence>
<organism evidence="2 3">
    <name type="scientific">Larinioides sclopetarius</name>
    <dbReference type="NCBI Taxonomy" id="280406"/>
    <lineage>
        <taxon>Eukaryota</taxon>
        <taxon>Metazoa</taxon>
        <taxon>Ecdysozoa</taxon>
        <taxon>Arthropoda</taxon>
        <taxon>Chelicerata</taxon>
        <taxon>Arachnida</taxon>
        <taxon>Araneae</taxon>
        <taxon>Araneomorphae</taxon>
        <taxon>Entelegynae</taxon>
        <taxon>Araneoidea</taxon>
        <taxon>Araneidae</taxon>
        <taxon>Larinioides</taxon>
    </lineage>
</organism>
<dbReference type="AlphaFoldDB" id="A0AAV2B686"/>
<protein>
    <recommendedName>
        <fullName evidence="1">MADF domain-containing protein</fullName>
    </recommendedName>
</protein>
<dbReference type="Pfam" id="PF10545">
    <property type="entry name" value="MADF_DNA_bdg"/>
    <property type="match status" value="1"/>
</dbReference>
<name>A0AAV2B686_9ARAC</name>
<comment type="caution">
    <text evidence="2">The sequence shown here is derived from an EMBL/GenBank/DDBJ whole genome shotgun (WGS) entry which is preliminary data.</text>
</comment>
<dbReference type="InterPro" id="IPR006578">
    <property type="entry name" value="MADF-dom"/>
</dbReference>
<evidence type="ECO:0000313" key="3">
    <source>
        <dbReference type="Proteomes" id="UP001497382"/>
    </source>
</evidence>
<gene>
    <name evidence="2" type="ORF">LARSCL_LOCUS17045</name>
</gene>
<dbReference type="EMBL" id="CAXIEN010000281">
    <property type="protein sequence ID" value="CAL1291377.1"/>
    <property type="molecule type" value="Genomic_DNA"/>
</dbReference>
<dbReference type="PROSITE" id="PS51029">
    <property type="entry name" value="MADF"/>
    <property type="match status" value="1"/>
</dbReference>
<accession>A0AAV2B686</accession>